<evidence type="ECO:0000313" key="3">
    <source>
        <dbReference type="Proteomes" id="UP000193926"/>
    </source>
</evidence>
<dbReference type="RefSeq" id="WP_085634782.1">
    <property type="nucleotide sequence ID" value="NZ_JFKC01000001.1"/>
</dbReference>
<dbReference type="GO" id="GO:0016747">
    <property type="term" value="F:acyltransferase activity, transferring groups other than amino-acyl groups"/>
    <property type="evidence" value="ECO:0007669"/>
    <property type="project" value="InterPro"/>
</dbReference>
<dbReference type="PANTHER" id="PTHR43792">
    <property type="entry name" value="GNAT FAMILY, PUTATIVE (AFU_ORTHOLOGUE AFUA_3G00765)-RELATED-RELATED"/>
    <property type="match status" value="1"/>
</dbReference>
<proteinExistence type="predicted"/>
<evidence type="ECO:0000259" key="1">
    <source>
        <dbReference type="PROSITE" id="PS51186"/>
    </source>
</evidence>
<gene>
    <name evidence="2" type="ORF">MGEO_00745</name>
</gene>
<dbReference type="STRING" id="1123756.MGEO_00745"/>
<dbReference type="InterPro" id="IPR051531">
    <property type="entry name" value="N-acetyltransferase"/>
</dbReference>
<dbReference type="Gene3D" id="3.40.630.30">
    <property type="match status" value="1"/>
</dbReference>
<feature type="domain" description="N-acetyltransferase" evidence="1">
    <location>
        <begin position="13"/>
        <end position="169"/>
    </location>
</feature>
<keyword evidence="2" id="KW-0808">Transferase</keyword>
<dbReference type="Proteomes" id="UP000193926">
    <property type="component" value="Unassembled WGS sequence"/>
</dbReference>
<dbReference type="SUPFAM" id="SSF55729">
    <property type="entry name" value="Acyl-CoA N-acyltransferases (Nat)"/>
    <property type="match status" value="1"/>
</dbReference>
<dbReference type="OrthoDB" id="6293260at2"/>
<organism evidence="2 3">
    <name type="scientific">Marivita geojedonensis</name>
    <dbReference type="NCBI Taxonomy" id="1123756"/>
    <lineage>
        <taxon>Bacteria</taxon>
        <taxon>Pseudomonadati</taxon>
        <taxon>Pseudomonadota</taxon>
        <taxon>Alphaproteobacteria</taxon>
        <taxon>Rhodobacterales</taxon>
        <taxon>Roseobacteraceae</taxon>
        <taxon>Marivita</taxon>
    </lineage>
</organism>
<dbReference type="PROSITE" id="PS51186">
    <property type="entry name" value="GNAT"/>
    <property type="match status" value="1"/>
</dbReference>
<dbReference type="Pfam" id="PF13302">
    <property type="entry name" value="Acetyltransf_3"/>
    <property type="match status" value="1"/>
</dbReference>
<reference evidence="2 3" key="1">
    <citation type="submission" date="2014-03" db="EMBL/GenBank/DDBJ databases">
        <title>The draft genome sequence of Marivita geojedonensis KCTC 23882.</title>
        <authorList>
            <person name="Lai Q."/>
            <person name="Shao Z."/>
        </authorList>
    </citation>
    <scope>NUCLEOTIDE SEQUENCE [LARGE SCALE GENOMIC DNA]</scope>
    <source>
        <strain evidence="2 3">DPG-138</strain>
    </source>
</reference>
<comment type="caution">
    <text evidence="2">The sequence shown here is derived from an EMBL/GenBank/DDBJ whole genome shotgun (WGS) entry which is preliminary data.</text>
</comment>
<protein>
    <submittedName>
        <fullName evidence="2">GNAT family acetyltransferase</fullName>
    </submittedName>
</protein>
<keyword evidence="3" id="KW-1185">Reference proteome</keyword>
<evidence type="ECO:0000313" key="2">
    <source>
        <dbReference type="EMBL" id="OSQ53126.1"/>
    </source>
</evidence>
<sequence>MSLDIPVIETERLVLRAPGMQDFEPLCDYYQDPRSRFNGGPAEPLDVGRMLMICLGQWHLRGHGQWHITLKGDDTFIGFAGIFHPMDWPEPELGYSVTAEHEGKGIAYEAATAARQAAATHLGLTHLPSFIAPDNARSQALALRMGAVREPDITLRDKVATVYRHPKMEVL</sequence>
<dbReference type="PANTHER" id="PTHR43792:SF1">
    <property type="entry name" value="N-ACETYLTRANSFERASE DOMAIN-CONTAINING PROTEIN"/>
    <property type="match status" value="1"/>
</dbReference>
<dbReference type="InterPro" id="IPR000182">
    <property type="entry name" value="GNAT_dom"/>
</dbReference>
<dbReference type="EMBL" id="JFKC01000001">
    <property type="protein sequence ID" value="OSQ53126.1"/>
    <property type="molecule type" value="Genomic_DNA"/>
</dbReference>
<dbReference type="AlphaFoldDB" id="A0A1X4NQG7"/>
<name>A0A1X4NQG7_9RHOB</name>
<dbReference type="InterPro" id="IPR016181">
    <property type="entry name" value="Acyl_CoA_acyltransferase"/>
</dbReference>
<accession>A0A1X4NQG7</accession>